<keyword evidence="7" id="KW-0811">Translocation</keyword>
<dbReference type="OrthoDB" id="1913236at2759"/>
<feature type="chain" id="PRO_5035175830" evidence="10">
    <location>
        <begin position="22"/>
        <end position="153"/>
    </location>
</feature>
<evidence type="ECO:0000256" key="10">
    <source>
        <dbReference type="SAM" id="SignalP"/>
    </source>
</evidence>
<comment type="subcellular location">
    <subcellularLocation>
        <location evidence="1">Membrane</location>
    </subcellularLocation>
</comment>
<keyword evidence="12" id="KW-1185">Reference proteome</keyword>
<keyword evidence="4 9" id="KW-0812">Transmembrane</keyword>
<dbReference type="PANTHER" id="PTHR37247:SF1">
    <property type="entry name" value="TRANSMEMBRANE PROTEIN"/>
    <property type="match status" value="1"/>
</dbReference>
<dbReference type="Pfam" id="PF00584">
    <property type="entry name" value="SecE"/>
    <property type="match status" value="1"/>
</dbReference>
<dbReference type="InterPro" id="IPR001901">
    <property type="entry name" value="Translocase_SecE/Sec61-g"/>
</dbReference>
<dbReference type="AlphaFoldDB" id="A0A8J5RT27"/>
<keyword evidence="3" id="KW-0813">Transport</keyword>
<dbReference type="PANTHER" id="PTHR37247">
    <property type="entry name" value="TRANSMEMBRANE PROTEIN"/>
    <property type="match status" value="1"/>
</dbReference>
<evidence type="ECO:0000313" key="12">
    <source>
        <dbReference type="Proteomes" id="UP000729402"/>
    </source>
</evidence>
<evidence type="ECO:0000256" key="7">
    <source>
        <dbReference type="ARBA" id="ARBA00023010"/>
    </source>
</evidence>
<evidence type="ECO:0000256" key="5">
    <source>
        <dbReference type="ARBA" id="ARBA00022927"/>
    </source>
</evidence>
<feature type="signal peptide" evidence="10">
    <location>
        <begin position="1"/>
        <end position="21"/>
    </location>
</feature>
<proteinExistence type="inferred from homology"/>
<keyword evidence="5" id="KW-0653">Protein transport</keyword>
<keyword evidence="6 9" id="KW-1133">Transmembrane helix</keyword>
<evidence type="ECO:0000256" key="3">
    <source>
        <dbReference type="ARBA" id="ARBA00022448"/>
    </source>
</evidence>
<comment type="caution">
    <text evidence="11">The sequence shown here is derived from an EMBL/GenBank/DDBJ whole genome shotgun (WGS) entry which is preliminary data.</text>
</comment>
<evidence type="ECO:0000256" key="9">
    <source>
        <dbReference type="SAM" id="Phobius"/>
    </source>
</evidence>
<keyword evidence="10" id="KW-0732">Signal</keyword>
<sequence>MAGPAATVLLLSAGSFPHARCNPVASVTRPSLLMVANTQPCVVLRRFAPASPRKCVAAAGHGRQELRASQYQFDDDEPLWLAVVRDVAAGLRGFVAFLAEQPKQLKHLEWPGFRNTFRTATLTLVLVAVFIVALSSVDAALCYILSWLLRKSA</sequence>
<evidence type="ECO:0000256" key="1">
    <source>
        <dbReference type="ARBA" id="ARBA00004370"/>
    </source>
</evidence>
<dbReference type="Proteomes" id="UP000729402">
    <property type="component" value="Unassembled WGS sequence"/>
</dbReference>
<evidence type="ECO:0000313" key="11">
    <source>
        <dbReference type="EMBL" id="KAG8056938.1"/>
    </source>
</evidence>
<feature type="transmembrane region" description="Helical" evidence="9">
    <location>
        <begin position="120"/>
        <end position="149"/>
    </location>
</feature>
<dbReference type="HAMAP" id="MF_00422">
    <property type="entry name" value="SecE"/>
    <property type="match status" value="1"/>
</dbReference>
<reference evidence="11" key="1">
    <citation type="journal article" date="2021" name="bioRxiv">
        <title>Whole Genome Assembly and Annotation of Northern Wild Rice, Zizania palustris L., Supports a Whole Genome Duplication in the Zizania Genus.</title>
        <authorList>
            <person name="Haas M."/>
            <person name="Kono T."/>
            <person name="Macchietto M."/>
            <person name="Millas R."/>
            <person name="McGilp L."/>
            <person name="Shao M."/>
            <person name="Duquette J."/>
            <person name="Hirsch C.N."/>
            <person name="Kimball J."/>
        </authorList>
    </citation>
    <scope>NUCLEOTIDE SEQUENCE</scope>
    <source>
        <tissue evidence="11">Fresh leaf tissue</tissue>
    </source>
</reference>
<dbReference type="EMBL" id="JAAALK010000287">
    <property type="protein sequence ID" value="KAG8056938.1"/>
    <property type="molecule type" value="Genomic_DNA"/>
</dbReference>
<evidence type="ECO:0000256" key="4">
    <source>
        <dbReference type="ARBA" id="ARBA00022692"/>
    </source>
</evidence>
<protein>
    <submittedName>
        <fullName evidence="11">Uncharacterized protein</fullName>
    </submittedName>
</protein>
<organism evidence="11 12">
    <name type="scientific">Zizania palustris</name>
    <name type="common">Northern wild rice</name>
    <dbReference type="NCBI Taxonomy" id="103762"/>
    <lineage>
        <taxon>Eukaryota</taxon>
        <taxon>Viridiplantae</taxon>
        <taxon>Streptophyta</taxon>
        <taxon>Embryophyta</taxon>
        <taxon>Tracheophyta</taxon>
        <taxon>Spermatophyta</taxon>
        <taxon>Magnoliopsida</taxon>
        <taxon>Liliopsida</taxon>
        <taxon>Poales</taxon>
        <taxon>Poaceae</taxon>
        <taxon>BOP clade</taxon>
        <taxon>Oryzoideae</taxon>
        <taxon>Oryzeae</taxon>
        <taxon>Zizaniinae</taxon>
        <taxon>Zizania</taxon>
    </lineage>
</organism>
<evidence type="ECO:0000256" key="6">
    <source>
        <dbReference type="ARBA" id="ARBA00022989"/>
    </source>
</evidence>
<evidence type="ECO:0000256" key="2">
    <source>
        <dbReference type="ARBA" id="ARBA00008274"/>
    </source>
</evidence>
<reference evidence="11" key="2">
    <citation type="submission" date="2021-02" db="EMBL/GenBank/DDBJ databases">
        <authorList>
            <person name="Kimball J.A."/>
            <person name="Haas M.W."/>
            <person name="Macchietto M."/>
            <person name="Kono T."/>
            <person name="Duquette J."/>
            <person name="Shao M."/>
        </authorList>
    </citation>
    <scope>NUCLEOTIDE SEQUENCE</scope>
    <source>
        <tissue evidence="11">Fresh leaf tissue</tissue>
    </source>
</reference>
<name>A0A8J5RT27_ZIZPA</name>
<accession>A0A8J5RT27</accession>
<gene>
    <name evidence="11" type="ORF">GUJ93_ZPchr0002g26687</name>
</gene>
<dbReference type="GO" id="GO:0016020">
    <property type="term" value="C:membrane"/>
    <property type="evidence" value="ECO:0007669"/>
    <property type="project" value="UniProtKB-SubCell"/>
</dbReference>
<keyword evidence="8 9" id="KW-0472">Membrane</keyword>
<dbReference type="GO" id="GO:0006605">
    <property type="term" value="P:protein targeting"/>
    <property type="evidence" value="ECO:0007669"/>
    <property type="project" value="InterPro"/>
</dbReference>
<comment type="similarity">
    <text evidence="2">Belongs to the SecE/SEC61-gamma family.</text>
</comment>
<evidence type="ECO:0000256" key="8">
    <source>
        <dbReference type="ARBA" id="ARBA00023136"/>
    </source>
</evidence>
<dbReference type="GO" id="GO:0006886">
    <property type="term" value="P:intracellular protein transport"/>
    <property type="evidence" value="ECO:0007669"/>
    <property type="project" value="InterPro"/>
</dbReference>